<sequence length="306" mass="33001">MPVRDIYKHIGQFAIVGFDGHVIPPELRALVRQFDLGGVIFFARNIEEPEQVAELSQEIQSLGDDLPLWVSIDQEGGRVARLRKPFTEWPPMQKLGQNGSAKLARRFASALAKELAAVGISLNYAPVLDVRSDSRNTVIGDRALSEDAEVVANLGAEMIRTFQSLGIAACGKHFPGHGDTGQDSHHELPCIETDAVQLNLRELLPFRAAIEADVAAIMTGHLLVPALDDKSPATLSRSIVDGLLRKKLGYDGLIVTDDLGMKAVAAIHPIEELAVSAVGAGCDLLLLCPPNYDEQANALESLIHAV</sequence>
<dbReference type="PROSITE" id="PS00775">
    <property type="entry name" value="GLYCOSYL_HYDROL_F3"/>
    <property type="match status" value="1"/>
</dbReference>
<dbReference type="PANTHER" id="PTHR30480">
    <property type="entry name" value="BETA-HEXOSAMINIDASE-RELATED"/>
    <property type="match status" value="1"/>
</dbReference>
<dbReference type="InterPro" id="IPR001764">
    <property type="entry name" value="Glyco_hydro_3_N"/>
</dbReference>
<evidence type="ECO:0000256" key="2">
    <source>
        <dbReference type="ARBA" id="ARBA00022801"/>
    </source>
</evidence>
<gene>
    <name evidence="5" type="ORF">METZ01_LOCUS60822</name>
</gene>
<dbReference type="NCBIfam" id="NF003740">
    <property type="entry name" value="PRK05337.1"/>
    <property type="match status" value="1"/>
</dbReference>
<dbReference type="EMBL" id="UINC01003628">
    <property type="protein sequence ID" value="SVA07968.1"/>
    <property type="molecule type" value="Genomic_DNA"/>
</dbReference>
<reference evidence="5" key="1">
    <citation type="submission" date="2018-05" db="EMBL/GenBank/DDBJ databases">
        <authorList>
            <person name="Lanie J.A."/>
            <person name="Ng W.-L."/>
            <person name="Kazmierczak K.M."/>
            <person name="Andrzejewski T.M."/>
            <person name="Davidsen T.M."/>
            <person name="Wayne K.J."/>
            <person name="Tettelin H."/>
            <person name="Glass J.I."/>
            <person name="Rusch D."/>
            <person name="Podicherti R."/>
            <person name="Tsui H.-C.T."/>
            <person name="Winkler M.E."/>
        </authorList>
    </citation>
    <scope>NUCLEOTIDE SEQUENCE</scope>
</reference>
<dbReference type="InterPro" id="IPR050226">
    <property type="entry name" value="NagZ_Beta-hexosaminidase"/>
</dbReference>
<dbReference type="GO" id="GO:0005975">
    <property type="term" value="P:carbohydrate metabolic process"/>
    <property type="evidence" value="ECO:0007669"/>
    <property type="project" value="InterPro"/>
</dbReference>
<evidence type="ECO:0000259" key="4">
    <source>
        <dbReference type="Pfam" id="PF00933"/>
    </source>
</evidence>
<feature type="non-terminal residue" evidence="5">
    <location>
        <position position="306"/>
    </location>
</feature>
<dbReference type="InterPro" id="IPR017853">
    <property type="entry name" value="GH"/>
</dbReference>
<dbReference type="InterPro" id="IPR036962">
    <property type="entry name" value="Glyco_hydro_3_N_sf"/>
</dbReference>
<dbReference type="GO" id="GO:0009254">
    <property type="term" value="P:peptidoglycan turnover"/>
    <property type="evidence" value="ECO:0007669"/>
    <property type="project" value="TreeGrafter"/>
</dbReference>
<protein>
    <recommendedName>
        <fullName evidence="4">Glycoside hydrolase family 3 N-terminal domain-containing protein</fullName>
    </recommendedName>
</protein>
<comment type="similarity">
    <text evidence="1">Belongs to the glycosyl hydrolase 3 family.</text>
</comment>
<dbReference type="Gene3D" id="3.20.20.300">
    <property type="entry name" value="Glycoside hydrolase, family 3, N-terminal domain"/>
    <property type="match status" value="1"/>
</dbReference>
<dbReference type="AlphaFoldDB" id="A0A381SXA2"/>
<accession>A0A381SXA2</accession>
<dbReference type="Pfam" id="PF00933">
    <property type="entry name" value="Glyco_hydro_3"/>
    <property type="match status" value="1"/>
</dbReference>
<organism evidence="5">
    <name type="scientific">marine metagenome</name>
    <dbReference type="NCBI Taxonomy" id="408172"/>
    <lineage>
        <taxon>unclassified sequences</taxon>
        <taxon>metagenomes</taxon>
        <taxon>ecological metagenomes</taxon>
    </lineage>
</organism>
<feature type="domain" description="Glycoside hydrolase family 3 N-terminal" evidence="4">
    <location>
        <begin position="10"/>
        <end position="303"/>
    </location>
</feature>
<dbReference type="GO" id="GO:0004553">
    <property type="term" value="F:hydrolase activity, hydrolyzing O-glycosyl compounds"/>
    <property type="evidence" value="ECO:0007669"/>
    <property type="project" value="InterPro"/>
</dbReference>
<evidence type="ECO:0000256" key="3">
    <source>
        <dbReference type="ARBA" id="ARBA00023295"/>
    </source>
</evidence>
<proteinExistence type="inferred from homology"/>
<evidence type="ECO:0000256" key="1">
    <source>
        <dbReference type="ARBA" id="ARBA00005336"/>
    </source>
</evidence>
<dbReference type="PANTHER" id="PTHR30480:SF16">
    <property type="entry name" value="GLYCOSIDE HYDROLASE FAMILY 3 DOMAIN PROTEIN"/>
    <property type="match status" value="1"/>
</dbReference>
<evidence type="ECO:0000313" key="5">
    <source>
        <dbReference type="EMBL" id="SVA07968.1"/>
    </source>
</evidence>
<feature type="non-terminal residue" evidence="5">
    <location>
        <position position="1"/>
    </location>
</feature>
<dbReference type="InterPro" id="IPR019800">
    <property type="entry name" value="Glyco_hydro_3_AS"/>
</dbReference>
<keyword evidence="2" id="KW-0378">Hydrolase</keyword>
<name>A0A381SXA2_9ZZZZ</name>
<keyword evidence="3" id="KW-0326">Glycosidase</keyword>
<dbReference type="SUPFAM" id="SSF51445">
    <property type="entry name" value="(Trans)glycosidases"/>
    <property type="match status" value="1"/>
</dbReference>